<gene>
    <name evidence="16" type="ORF">DPQ25_03960</name>
</gene>
<sequence length="590" mass="64614">MTFKELHIIEPILRALKAEGYAEPTPIQEQAVPSVLTGRDLLACAQTGTGKTAAFAVPVLQRLNAENQQRPAQPDGGKARKIRALVLTPTRELALQIFDSFRAYGRFLRLRCCVVFGGVNQNNQVQALKRGVDILVATPGRLNDLIGQGFIQLDQVEIFVLDEADRMLDMGFINDVKKVIAQIPQEKQTLLFSATIPPEIQEIADRVLRTDKAVIEVTPSATTVEAISQQVCYVDRPNKPKLLVHLLKNMDIPSALVFTRTKHGADRVARQLQKADIPAHSIHGDKSQGARQAALEAFKKGNVRVLVATDIAARGIDIEDLTHVFNFDIPEVPETYVHRIGRTGRAGQAGTAISFCEINEAADLKAIEKTIGKTIPVLTDHPYPMQETEAVPKAELQRQRRERAAAYAEQAREAKQKRAGKSKQKAESAATKAAAGAEKPAAAQQPKRQASPAAPGAQTPKAQQEKNRQLQAGKKDGDPSANPRRQGKQQAPAQDRPGAQAQKSRKGQPAAARKESRPGQPGSGERAAQSRRRAPRPKPYEYRDNSRMKDDIVTYAQDWGSASLGSLRQDGRKKPEDQPLSGNFIGKINK</sequence>
<feature type="region of interest" description="Disordered" evidence="12">
    <location>
        <begin position="378"/>
        <end position="590"/>
    </location>
</feature>
<evidence type="ECO:0000256" key="12">
    <source>
        <dbReference type="SAM" id="MobiDB-lite"/>
    </source>
</evidence>
<dbReference type="CDD" id="cd18787">
    <property type="entry name" value="SF2_C_DEAD"/>
    <property type="match status" value="1"/>
</dbReference>
<dbReference type="Pfam" id="PF00271">
    <property type="entry name" value="Helicase_C"/>
    <property type="match status" value="1"/>
</dbReference>
<dbReference type="PROSITE" id="PS51195">
    <property type="entry name" value="Q_MOTIF"/>
    <property type="match status" value="1"/>
</dbReference>
<evidence type="ECO:0000256" key="6">
    <source>
        <dbReference type="ARBA" id="ARBA00022840"/>
    </source>
</evidence>
<dbReference type="GO" id="GO:0016787">
    <property type="term" value="F:hydrolase activity"/>
    <property type="evidence" value="ECO:0007669"/>
    <property type="project" value="UniProtKB-KW"/>
</dbReference>
<dbReference type="SUPFAM" id="SSF52540">
    <property type="entry name" value="P-loop containing nucleoside triphosphate hydrolases"/>
    <property type="match status" value="1"/>
</dbReference>
<dbReference type="InterPro" id="IPR050079">
    <property type="entry name" value="DEAD_box_RNA_helicase"/>
</dbReference>
<keyword evidence="17" id="KW-1185">Reference proteome</keyword>
<dbReference type="EMBL" id="QLYR01000001">
    <property type="protein sequence ID" value="RAQ30649.1"/>
    <property type="molecule type" value="Genomic_DNA"/>
</dbReference>
<dbReference type="PANTHER" id="PTHR47959">
    <property type="entry name" value="ATP-DEPENDENT RNA HELICASE RHLE-RELATED"/>
    <property type="match status" value="1"/>
</dbReference>
<evidence type="ECO:0000259" key="14">
    <source>
        <dbReference type="PROSITE" id="PS51194"/>
    </source>
</evidence>
<evidence type="ECO:0000256" key="2">
    <source>
        <dbReference type="ARBA" id="ARBA00022490"/>
    </source>
</evidence>
<evidence type="ECO:0000313" key="16">
    <source>
        <dbReference type="EMBL" id="RAQ30649.1"/>
    </source>
</evidence>
<dbReference type="PROSITE" id="PS51194">
    <property type="entry name" value="HELICASE_CTER"/>
    <property type="match status" value="1"/>
</dbReference>
<feature type="domain" description="Helicase ATP-binding" evidence="13">
    <location>
        <begin position="32"/>
        <end position="214"/>
    </location>
</feature>
<accession>A0A328UH47</accession>
<keyword evidence="6 11" id="KW-0067">ATP-binding</keyword>
<dbReference type="Proteomes" id="UP000249377">
    <property type="component" value="Unassembled WGS sequence"/>
</dbReference>
<reference evidence="16 17" key="1">
    <citation type="submission" date="2018-06" db="EMBL/GenBank/DDBJ databases">
        <title>Noncontiguous genome sequence of Ruminococcaceae bacterium ASD2818.</title>
        <authorList>
            <person name="Chaplin A.V."/>
            <person name="Sokolova S.R."/>
            <person name="Kochetkova T.O."/>
            <person name="Goltsov A.Y."/>
            <person name="Trofimov D.Y."/>
            <person name="Efimov B.A."/>
        </authorList>
    </citation>
    <scope>NUCLEOTIDE SEQUENCE [LARGE SCALE GENOMIC DNA]</scope>
    <source>
        <strain evidence="16 17">ASD2818</strain>
    </source>
</reference>
<dbReference type="FunFam" id="3.40.50.300:FF:000108">
    <property type="entry name" value="ATP-dependent RNA helicase RhlE"/>
    <property type="match status" value="1"/>
</dbReference>
<feature type="compositionally biased region" description="Basic and acidic residues" evidence="12">
    <location>
        <begin position="463"/>
        <end position="478"/>
    </location>
</feature>
<feature type="compositionally biased region" description="Basic and acidic residues" evidence="12">
    <location>
        <begin position="390"/>
        <end position="416"/>
    </location>
</feature>
<dbReference type="SMART" id="SM00487">
    <property type="entry name" value="DEXDc"/>
    <property type="match status" value="1"/>
</dbReference>
<keyword evidence="3 11" id="KW-0547">Nucleotide-binding</keyword>
<dbReference type="Gene3D" id="3.40.50.300">
    <property type="entry name" value="P-loop containing nucleotide triphosphate hydrolases"/>
    <property type="match status" value="2"/>
</dbReference>
<evidence type="ECO:0000256" key="7">
    <source>
        <dbReference type="ARBA" id="ARBA00038437"/>
    </source>
</evidence>
<evidence type="ECO:0000259" key="15">
    <source>
        <dbReference type="PROSITE" id="PS51195"/>
    </source>
</evidence>
<dbReference type="InterPro" id="IPR001650">
    <property type="entry name" value="Helicase_C-like"/>
</dbReference>
<dbReference type="GO" id="GO:0005524">
    <property type="term" value="F:ATP binding"/>
    <property type="evidence" value="ECO:0007669"/>
    <property type="project" value="UniProtKB-KW"/>
</dbReference>
<proteinExistence type="inferred from homology"/>
<dbReference type="AlphaFoldDB" id="A0A328UH47"/>
<name>A0A328UH47_9FIRM</name>
<protein>
    <recommendedName>
        <fullName evidence="9">ATP-dependent RNA helicase CshA</fullName>
        <ecNumber evidence="1">3.6.4.13</ecNumber>
    </recommendedName>
</protein>
<dbReference type="GO" id="GO:0003723">
    <property type="term" value="F:RNA binding"/>
    <property type="evidence" value="ECO:0007669"/>
    <property type="project" value="UniProtKB-ARBA"/>
</dbReference>
<dbReference type="InterPro" id="IPR044742">
    <property type="entry name" value="DEAD/DEAH_RhlB"/>
</dbReference>
<keyword evidence="4 11" id="KW-0378">Hydrolase</keyword>
<dbReference type="InterPro" id="IPR000629">
    <property type="entry name" value="RNA-helicase_DEAD-box_CS"/>
</dbReference>
<feature type="compositionally biased region" description="Basic and acidic residues" evidence="12">
    <location>
        <begin position="538"/>
        <end position="552"/>
    </location>
</feature>
<evidence type="ECO:0000256" key="5">
    <source>
        <dbReference type="ARBA" id="ARBA00022806"/>
    </source>
</evidence>
<dbReference type="PANTHER" id="PTHR47959:SF13">
    <property type="entry name" value="ATP-DEPENDENT RNA HELICASE RHLE"/>
    <property type="match status" value="1"/>
</dbReference>
<dbReference type="GO" id="GO:0005829">
    <property type="term" value="C:cytosol"/>
    <property type="evidence" value="ECO:0007669"/>
    <property type="project" value="TreeGrafter"/>
</dbReference>
<dbReference type="EC" id="3.6.4.13" evidence="1"/>
<evidence type="ECO:0000256" key="3">
    <source>
        <dbReference type="ARBA" id="ARBA00022741"/>
    </source>
</evidence>
<comment type="similarity">
    <text evidence="7 11">Belongs to the DEAD box helicase family.</text>
</comment>
<dbReference type="SMART" id="SM00490">
    <property type="entry name" value="HELICc"/>
    <property type="match status" value="1"/>
</dbReference>
<organism evidence="16 17">
    <name type="scientific">Hydrogeniiclostridium mannosilyticum</name>
    <dbReference type="NCBI Taxonomy" id="2764322"/>
    <lineage>
        <taxon>Bacteria</taxon>
        <taxon>Bacillati</taxon>
        <taxon>Bacillota</taxon>
        <taxon>Clostridia</taxon>
        <taxon>Eubacteriales</taxon>
        <taxon>Acutalibacteraceae</taxon>
        <taxon>Hydrogeniiclostridium</taxon>
    </lineage>
</organism>
<feature type="short sequence motif" description="Q motif" evidence="10">
    <location>
        <begin position="1"/>
        <end position="29"/>
    </location>
</feature>
<comment type="catalytic activity">
    <reaction evidence="8">
        <text>ATP + H2O = ADP + phosphate + H(+)</text>
        <dbReference type="Rhea" id="RHEA:13065"/>
        <dbReference type="ChEBI" id="CHEBI:15377"/>
        <dbReference type="ChEBI" id="CHEBI:15378"/>
        <dbReference type="ChEBI" id="CHEBI:30616"/>
        <dbReference type="ChEBI" id="CHEBI:43474"/>
        <dbReference type="ChEBI" id="CHEBI:456216"/>
        <dbReference type="EC" id="3.6.4.13"/>
    </reaction>
</comment>
<dbReference type="RefSeq" id="WP_112331844.1">
    <property type="nucleotide sequence ID" value="NZ_QLYR01000001.1"/>
</dbReference>
<dbReference type="InterPro" id="IPR011545">
    <property type="entry name" value="DEAD/DEAH_box_helicase_dom"/>
</dbReference>
<dbReference type="InterPro" id="IPR014014">
    <property type="entry name" value="RNA_helicase_DEAD_Q_motif"/>
</dbReference>
<evidence type="ECO:0000313" key="17">
    <source>
        <dbReference type="Proteomes" id="UP000249377"/>
    </source>
</evidence>
<keyword evidence="2" id="KW-0963">Cytoplasm</keyword>
<feature type="domain" description="DEAD-box RNA helicase Q" evidence="15">
    <location>
        <begin position="1"/>
        <end position="29"/>
    </location>
</feature>
<evidence type="ECO:0000256" key="1">
    <source>
        <dbReference type="ARBA" id="ARBA00012552"/>
    </source>
</evidence>
<evidence type="ECO:0000256" key="10">
    <source>
        <dbReference type="PROSITE-ProRule" id="PRU00552"/>
    </source>
</evidence>
<evidence type="ECO:0000256" key="4">
    <source>
        <dbReference type="ARBA" id="ARBA00022801"/>
    </source>
</evidence>
<dbReference type="InterPro" id="IPR014001">
    <property type="entry name" value="Helicase_ATP-bd"/>
</dbReference>
<feature type="compositionally biased region" description="Low complexity" evidence="12">
    <location>
        <begin position="427"/>
        <end position="455"/>
    </location>
</feature>
<keyword evidence="5 11" id="KW-0347">Helicase</keyword>
<dbReference type="CDD" id="cd00268">
    <property type="entry name" value="DEADc"/>
    <property type="match status" value="1"/>
</dbReference>
<evidence type="ECO:0000259" key="13">
    <source>
        <dbReference type="PROSITE" id="PS51192"/>
    </source>
</evidence>
<dbReference type="Pfam" id="PF00270">
    <property type="entry name" value="DEAD"/>
    <property type="match status" value="1"/>
</dbReference>
<comment type="caution">
    <text evidence="16">The sequence shown here is derived from an EMBL/GenBank/DDBJ whole genome shotgun (WGS) entry which is preliminary data.</text>
</comment>
<dbReference type="GO" id="GO:0003724">
    <property type="term" value="F:RNA helicase activity"/>
    <property type="evidence" value="ECO:0007669"/>
    <property type="project" value="UniProtKB-EC"/>
</dbReference>
<dbReference type="PROSITE" id="PS51192">
    <property type="entry name" value="HELICASE_ATP_BIND_1"/>
    <property type="match status" value="1"/>
</dbReference>
<evidence type="ECO:0000256" key="8">
    <source>
        <dbReference type="ARBA" id="ARBA00047984"/>
    </source>
</evidence>
<dbReference type="PROSITE" id="PS00039">
    <property type="entry name" value="DEAD_ATP_HELICASE"/>
    <property type="match status" value="1"/>
</dbReference>
<feature type="domain" description="Helicase C-terminal" evidence="14">
    <location>
        <begin position="242"/>
        <end position="391"/>
    </location>
</feature>
<evidence type="ECO:0000256" key="9">
    <source>
        <dbReference type="ARBA" id="ARBA00067932"/>
    </source>
</evidence>
<dbReference type="InterPro" id="IPR027417">
    <property type="entry name" value="P-loop_NTPase"/>
</dbReference>
<evidence type="ECO:0000256" key="11">
    <source>
        <dbReference type="RuleBase" id="RU000492"/>
    </source>
</evidence>